<reference evidence="3 4" key="1">
    <citation type="submission" date="2008-12" db="EMBL/GenBank/DDBJ databases">
        <authorList>
            <person name="Fulton L."/>
            <person name="Clifton S."/>
            <person name="Fulton B."/>
            <person name="Xu J."/>
            <person name="Minx P."/>
            <person name="Pepin K.H."/>
            <person name="Johnson M."/>
            <person name="Bhonagiri V."/>
            <person name="Nash W.E."/>
            <person name="Mardis E.R."/>
            <person name="Wilson R.K."/>
        </authorList>
    </citation>
    <scope>NUCLEOTIDE SEQUENCE [LARGE SCALE GENOMIC DNA]</scope>
    <source>
        <strain evidence="3 4">DSM 12042</strain>
    </source>
</reference>
<dbReference type="AlphaFoldDB" id="B9Y4P0"/>
<dbReference type="EC" id="3.4.-.-" evidence="3"/>
<evidence type="ECO:0000256" key="1">
    <source>
        <dbReference type="ARBA" id="ARBA00022801"/>
    </source>
</evidence>
<sequence>MIFLYRRKLNQIERVKGNDGENFIRSDRRGFSSILRDVKVKAGRNVIGMEPVLMEDLERYCFLSELTGNHNVDHPVYVCVVGRMDKEANRYRYTLKMQKSGEWRTVCELDKPGVLLFLDADTLLLSGVKSTDAPVQPDSVPTRFSTFSCSAEEWKETFTLPLKTADVQRLTKTQLLIKAEIQLETADAYALDPEQAEVWQKTQRENADYTVLEELPWCADGRGIIQGKRMRLFVYDTLTTELFPLTDPRMNCGSVSACPELGKALFTGMTYERKASQREGLYCFDTQTGSVTTLIEEGVYRRIKEPRFVSGTIVFAATDGLRYGKNESLNFYALNPDTGAVTLLAKLDDPLGSSIVTDCRLSSGSAVKTDGTSLYFTMTQGWTTPLFQLDLKGNLRQVLDFNGSIDDFDVTGQTVRFIGQRAHRLQEIEQAQLPQGKLTSLTDWNADALADRDVIQPRYLSFHSGGRQIDGWVLTPWHYDPSQRYPAVLEIHGGPNTAYGEVFHHEMQMLAGKGYFVLFCNPVGSVGRGDAFADIRGRYGCEDYQNLMDFLDEAIQAYPAIDPKRIAVSGGSYGGFMVNWMIGHTHRFACAISQRSIANFMTIYGLSDFGYYFVRDQLSADPLNEQDQARLWRHSPLRYAGQVKTPTLFLHSEDDHRCSISEGLQMFTALSDRGVPTRMVCFKGEHHELSRSGKPLHRLRRLAEIQCWLDRYCPANAPSQSVFPGEEGR</sequence>
<name>B9Y4P0_9FIRM</name>
<dbReference type="EMBL" id="ACCF01000049">
    <property type="protein sequence ID" value="EEF69049.1"/>
    <property type="molecule type" value="Genomic_DNA"/>
</dbReference>
<dbReference type="STRING" id="545696.HOLDEFILI_00771"/>
<gene>
    <name evidence="3" type="ORF">HOLDEFILI_00771</name>
</gene>
<dbReference type="GO" id="GO:0004252">
    <property type="term" value="F:serine-type endopeptidase activity"/>
    <property type="evidence" value="ECO:0007669"/>
    <property type="project" value="TreeGrafter"/>
</dbReference>
<organism evidence="3 4">
    <name type="scientific">Holdemania filiformis DSM 12042</name>
    <dbReference type="NCBI Taxonomy" id="545696"/>
    <lineage>
        <taxon>Bacteria</taxon>
        <taxon>Bacillati</taxon>
        <taxon>Bacillota</taxon>
        <taxon>Erysipelotrichia</taxon>
        <taxon>Erysipelotrichales</taxon>
        <taxon>Erysipelotrichaceae</taxon>
        <taxon>Holdemania</taxon>
    </lineage>
</organism>
<dbReference type="Proteomes" id="UP000005950">
    <property type="component" value="Unassembled WGS sequence"/>
</dbReference>
<reference evidence="3 4" key="2">
    <citation type="submission" date="2009-02" db="EMBL/GenBank/DDBJ databases">
        <title>Draft genome sequence of Holdemania filiformis DSM 12042.</title>
        <authorList>
            <person name="Sudarsanam P."/>
            <person name="Ley R."/>
            <person name="Guruge J."/>
            <person name="Turnbaugh P.J."/>
            <person name="Mahowald M."/>
            <person name="Liep D."/>
            <person name="Gordon J."/>
        </authorList>
    </citation>
    <scope>NUCLEOTIDE SEQUENCE [LARGE SCALE GENOMIC DNA]</scope>
    <source>
        <strain evidence="3 4">DSM 12042</strain>
    </source>
</reference>
<evidence type="ECO:0000259" key="2">
    <source>
        <dbReference type="Pfam" id="PF00326"/>
    </source>
</evidence>
<dbReference type="PANTHER" id="PTHR42776:SF27">
    <property type="entry name" value="DIPEPTIDYL PEPTIDASE FAMILY MEMBER 6"/>
    <property type="match status" value="1"/>
</dbReference>
<dbReference type="InterPro" id="IPR001375">
    <property type="entry name" value="Peptidase_S9_cat"/>
</dbReference>
<evidence type="ECO:0000313" key="3">
    <source>
        <dbReference type="EMBL" id="EEF69049.1"/>
    </source>
</evidence>
<accession>B9Y4P0</accession>
<feature type="domain" description="Peptidase S9 prolyl oligopeptidase catalytic" evidence="2">
    <location>
        <begin position="503"/>
        <end position="712"/>
    </location>
</feature>
<dbReference type="Pfam" id="PF00326">
    <property type="entry name" value="Peptidase_S9"/>
    <property type="match status" value="1"/>
</dbReference>
<dbReference type="Gene3D" id="3.40.50.1820">
    <property type="entry name" value="alpha/beta hydrolase"/>
    <property type="match status" value="1"/>
</dbReference>
<dbReference type="SUPFAM" id="SSF53474">
    <property type="entry name" value="alpha/beta-Hydrolases"/>
    <property type="match status" value="1"/>
</dbReference>
<protein>
    <submittedName>
        <fullName evidence="3">Peptidase, S9A/B/C family, catalytic domain protein</fullName>
        <ecNumber evidence="3">3.4.-.-</ecNumber>
    </submittedName>
</protein>
<dbReference type="PANTHER" id="PTHR42776">
    <property type="entry name" value="SERINE PEPTIDASE S9 FAMILY MEMBER"/>
    <property type="match status" value="1"/>
</dbReference>
<dbReference type="GO" id="GO:0006508">
    <property type="term" value="P:proteolysis"/>
    <property type="evidence" value="ECO:0007669"/>
    <property type="project" value="InterPro"/>
</dbReference>
<dbReference type="InterPro" id="IPR029058">
    <property type="entry name" value="AB_hydrolase_fold"/>
</dbReference>
<evidence type="ECO:0000313" key="4">
    <source>
        <dbReference type="Proteomes" id="UP000005950"/>
    </source>
</evidence>
<dbReference type="HOGENOM" id="CLU_008615_2_2_9"/>
<proteinExistence type="predicted"/>
<keyword evidence="1 3" id="KW-0378">Hydrolase</keyword>
<dbReference type="eggNOG" id="COG1506">
    <property type="taxonomic scope" value="Bacteria"/>
</dbReference>
<comment type="caution">
    <text evidence="3">The sequence shown here is derived from an EMBL/GenBank/DDBJ whole genome shotgun (WGS) entry which is preliminary data.</text>
</comment>
<dbReference type="SUPFAM" id="SSF82171">
    <property type="entry name" value="DPP6 N-terminal domain-like"/>
    <property type="match status" value="1"/>
</dbReference>